<evidence type="ECO:0000313" key="2">
    <source>
        <dbReference type="EMBL" id="MEQ2293319.1"/>
    </source>
</evidence>
<proteinExistence type="predicted"/>
<evidence type="ECO:0000256" key="1">
    <source>
        <dbReference type="SAM" id="MobiDB-lite"/>
    </source>
</evidence>
<reference evidence="2 3" key="1">
    <citation type="submission" date="2021-06" db="EMBL/GenBank/DDBJ databases">
        <authorList>
            <person name="Palmer J.M."/>
        </authorList>
    </citation>
    <scope>NUCLEOTIDE SEQUENCE [LARGE SCALE GENOMIC DNA]</scope>
    <source>
        <strain evidence="2 3">AS_MEX2019</strain>
        <tissue evidence="2">Muscle</tissue>
    </source>
</reference>
<name>A0ABV0YHL5_9TELE</name>
<evidence type="ECO:0000313" key="3">
    <source>
        <dbReference type="Proteomes" id="UP001469553"/>
    </source>
</evidence>
<dbReference type="EMBL" id="JAHRIP010032319">
    <property type="protein sequence ID" value="MEQ2293319.1"/>
    <property type="molecule type" value="Genomic_DNA"/>
</dbReference>
<comment type="caution">
    <text evidence="2">The sequence shown here is derived from an EMBL/GenBank/DDBJ whole genome shotgun (WGS) entry which is preliminary data.</text>
</comment>
<keyword evidence="3" id="KW-1185">Reference proteome</keyword>
<gene>
    <name evidence="2" type="ORF">AMECASPLE_032114</name>
</gene>
<accession>A0ABV0YHL5</accession>
<sequence length="133" mass="14925">MTVRHRHKDQADDVEQITLWEYLRRAAEKSSCQEGLAAEQRSPFWGTRLAAPLPGSGLLRYASASASSVCRRQHWRRRAPVPDSVAGRSDAPAPSSTGGLTTPQLRVLELDHLHCLALLRKSTLRSHPRPRWL</sequence>
<protein>
    <submittedName>
        <fullName evidence="2">Uncharacterized protein</fullName>
    </submittedName>
</protein>
<dbReference type="Proteomes" id="UP001469553">
    <property type="component" value="Unassembled WGS sequence"/>
</dbReference>
<organism evidence="2 3">
    <name type="scientific">Ameca splendens</name>
    <dbReference type="NCBI Taxonomy" id="208324"/>
    <lineage>
        <taxon>Eukaryota</taxon>
        <taxon>Metazoa</taxon>
        <taxon>Chordata</taxon>
        <taxon>Craniata</taxon>
        <taxon>Vertebrata</taxon>
        <taxon>Euteleostomi</taxon>
        <taxon>Actinopterygii</taxon>
        <taxon>Neopterygii</taxon>
        <taxon>Teleostei</taxon>
        <taxon>Neoteleostei</taxon>
        <taxon>Acanthomorphata</taxon>
        <taxon>Ovalentaria</taxon>
        <taxon>Atherinomorphae</taxon>
        <taxon>Cyprinodontiformes</taxon>
        <taxon>Goodeidae</taxon>
        <taxon>Ameca</taxon>
    </lineage>
</organism>
<feature type="region of interest" description="Disordered" evidence="1">
    <location>
        <begin position="73"/>
        <end position="102"/>
    </location>
</feature>